<dbReference type="EMBL" id="KB908844">
    <property type="protein sequence ID" value="EOA82634.1"/>
    <property type="molecule type" value="Genomic_DNA"/>
</dbReference>
<feature type="compositionally biased region" description="Basic and acidic residues" evidence="1">
    <location>
        <begin position="330"/>
        <end position="352"/>
    </location>
</feature>
<dbReference type="GeneID" id="19399361"/>
<sequence length="362" mass="40812">MPSTPPSSFVNIPLTPPPTNEKPDTQADRVITLFREIQAGKHSNQDPWTEIQLKPGDIDKLERLLKQNEELQGFVKDKIRYDYDAEKHQLVIRMPTAVHELFIARIEDSVLSQLKIIREGSDDAAAFAQKVNAARSTEIRFPATDDSSGNRSKHEPDASFWHDKAQYPGVIIEVAYSQKKTRLHRLAEKYLLDSDASVQVVVGFDIRYGVKESLEATLSVWRPQFHQTNDGVELRVVEEVADEAFRDEQGNHTNHPGLRLQLSDFACEELTKDVEGRREIIVSTPELCKYLSAAESKMCQGASLVRHSIPAGVQKRKRSETPPEVIGSGDEARYVQEVEREAKRAAVDDPDYKNTSSSSFSE</sequence>
<reference evidence="2 3" key="1">
    <citation type="journal article" date="2012" name="PLoS Pathog.">
        <title>Diverse lifestyles and strategies of plant pathogenesis encoded in the genomes of eighteen Dothideomycetes fungi.</title>
        <authorList>
            <person name="Ohm R.A."/>
            <person name="Feau N."/>
            <person name="Henrissat B."/>
            <person name="Schoch C.L."/>
            <person name="Horwitz B.A."/>
            <person name="Barry K.W."/>
            <person name="Condon B.J."/>
            <person name="Copeland A.C."/>
            <person name="Dhillon B."/>
            <person name="Glaser F."/>
            <person name="Hesse C.N."/>
            <person name="Kosti I."/>
            <person name="LaButti K."/>
            <person name="Lindquist E.A."/>
            <person name="Lucas S."/>
            <person name="Salamov A.A."/>
            <person name="Bradshaw R.E."/>
            <person name="Ciuffetti L."/>
            <person name="Hamelin R.C."/>
            <person name="Kema G.H.J."/>
            <person name="Lawrence C."/>
            <person name="Scott J.A."/>
            <person name="Spatafora J.W."/>
            <person name="Turgeon B.G."/>
            <person name="de Wit P.J.G.M."/>
            <person name="Zhong S."/>
            <person name="Goodwin S.B."/>
            <person name="Grigoriev I.V."/>
        </authorList>
    </citation>
    <scope>NUCLEOTIDE SEQUENCE [LARGE SCALE GENOMIC DNA]</scope>
    <source>
        <strain evidence="3">28A</strain>
    </source>
</reference>
<evidence type="ECO:0000313" key="3">
    <source>
        <dbReference type="Proteomes" id="UP000016935"/>
    </source>
</evidence>
<organism evidence="2 3">
    <name type="scientific">Exserohilum turcicum (strain 28A)</name>
    <name type="common">Northern leaf blight fungus</name>
    <name type="synonym">Setosphaeria turcica</name>
    <dbReference type="NCBI Taxonomy" id="671987"/>
    <lineage>
        <taxon>Eukaryota</taxon>
        <taxon>Fungi</taxon>
        <taxon>Dikarya</taxon>
        <taxon>Ascomycota</taxon>
        <taxon>Pezizomycotina</taxon>
        <taxon>Dothideomycetes</taxon>
        <taxon>Pleosporomycetidae</taxon>
        <taxon>Pleosporales</taxon>
        <taxon>Pleosporineae</taxon>
        <taxon>Pleosporaceae</taxon>
        <taxon>Exserohilum</taxon>
    </lineage>
</organism>
<name>R0JYX5_EXST2</name>
<dbReference type="HOGENOM" id="CLU_044860_2_0_1"/>
<feature type="compositionally biased region" description="Polar residues" evidence="1">
    <location>
        <begin position="1"/>
        <end position="10"/>
    </location>
</feature>
<dbReference type="Proteomes" id="UP000016935">
    <property type="component" value="Unassembled WGS sequence"/>
</dbReference>
<evidence type="ECO:0000256" key="1">
    <source>
        <dbReference type="SAM" id="MobiDB-lite"/>
    </source>
</evidence>
<feature type="region of interest" description="Disordered" evidence="1">
    <location>
        <begin position="312"/>
        <end position="362"/>
    </location>
</feature>
<gene>
    <name evidence="2" type="ORF">SETTUDRAFT_165102</name>
</gene>
<reference evidence="2 3" key="2">
    <citation type="journal article" date="2013" name="PLoS Genet.">
        <title>Comparative genome structure, secondary metabolite, and effector coding capacity across Cochliobolus pathogens.</title>
        <authorList>
            <person name="Condon B.J."/>
            <person name="Leng Y."/>
            <person name="Wu D."/>
            <person name="Bushley K.E."/>
            <person name="Ohm R.A."/>
            <person name="Otillar R."/>
            <person name="Martin J."/>
            <person name="Schackwitz W."/>
            <person name="Grimwood J."/>
            <person name="MohdZainudin N."/>
            <person name="Xue C."/>
            <person name="Wang R."/>
            <person name="Manning V.A."/>
            <person name="Dhillon B."/>
            <person name="Tu Z.J."/>
            <person name="Steffenson B.J."/>
            <person name="Salamov A."/>
            <person name="Sun H."/>
            <person name="Lowry S."/>
            <person name="LaButti K."/>
            <person name="Han J."/>
            <person name="Copeland A."/>
            <person name="Lindquist E."/>
            <person name="Barry K."/>
            <person name="Schmutz J."/>
            <person name="Baker S.E."/>
            <person name="Ciuffetti L.M."/>
            <person name="Grigoriev I.V."/>
            <person name="Zhong S."/>
            <person name="Turgeon B.G."/>
        </authorList>
    </citation>
    <scope>NUCLEOTIDE SEQUENCE [LARGE SCALE GENOMIC DNA]</scope>
    <source>
        <strain evidence="3">28A</strain>
    </source>
</reference>
<evidence type="ECO:0000313" key="2">
    <source>
        <dbReference type="EMBL" id="EOA82634.1"/>
    </source>
</evidence>
<accession>R0JYX5</accession>
<protein>
    <submittedName>
        <fullName evidence="2">Uncharacterized protein</fullName>
    </submittedName>
</protein>
<dbReference type="STRING" id="671987.R0JYX5"/>
<dbReference type="OrthoDB" id="3485856at2759"/>
<dbReference type="eggNOG" id="ENOG502SN70">
    <property type="taxonomic scope" value="Eukaryota"/>
</dbReference>
<proteinExistence type="predicted"/>
<feature type="region of interest" description="Disordered" evidence="1">
    <location>
        <begin position="139"/>
        <end position="158"/>
    </location>
</feature>
<feature type="compositionally biased region" description="Polar residues" evidence="1">
    <location>
        <begin position="353"/>
        <end position="362"/>
    </location>
</feature>
<dbReference type="AlphaFoldDB" id="R0JYX5"/>
<keyword evidence="3" id="KW-1185">Reference proteome</keyword>
<feature type="region of interest" description="Disordered" evidence="1">
    <location>
        <begin position="1"/>
        <end position="25"/>
    </location>
</feature>
<dbReference type="RefSeq" id="XP_008029713.1">
    <property type="nucleotide sequence ID" value="XM_008031522.1"/>
</dbReference>